<dbReference type="Proteomes" id="UP000694228">
    <property type="component" value="Chromosome"/>
</dbReference>
<accession>A0A8F5VJZ1</accession>
<reference evidence="1 2" key="1">
    <citation type="submission" date="2021-06" db="EMBL/GenBank/DDBJ databases">
        <title>Complete genome sequence of the secondary alcohol utilizing methanogen Methanospirillum hungatei strain GP1.</title>
        <authorList>
            <person name="Day L.A."/>
            <person name="Costa K.C."/>
        </authorList>
    </citation>
    <scope>NUCLEOTIDE SEQUENCE [LARGE SCALE GENOMIC DNA]</scope>
    <source>
        <strain evidence="1 2">GP1</strain>
    </source>
</reference>
<evidence type="ECO:0000313" key="1">
    <source>
        <dbReference type="EMBL" id="QXO94219.1"/>
    </source>
</evidence>
<dbReference type="EMBL" id="CP077107">
    <property type="protein sequence ID" value="QXO94219.1"/>
    <property type="molecule type" value="Genomic_DNA"/>
</dbReference>
<dbReference type="AlphaFoldDB" id="A0A8F5VJZ1"/>
<evidence type="ECO:0000313" key="2">
    <source>
        <dbReference type="Proteomes" id="UP000694228"/>
    </source>
</evidence>
<gene>
    <name evidence="1" type="ORF">KSK55_12885</name>
</gene>
<name>A0A8F5VJZ1_METHU</name>
<protein>
    <submittedName>
        <fullName evidence="1">Uncharacterized protein</fullName>
    </submittedName>
</protein>
<organism evidence="1 2">
    <name type="scientific">Methanospirillum hungatei</name>
    <dbReference type="NCBI Taxonomy" id="2203"/>
    <lineage>
        <taxon>Archaea</taxon>
        <taxon>Methanobacteriati</taxon>
        <taxon>Methanobacteriota</taxon>
        <taxon>Stenosarchaea group</taxon>
        <taxon>Methanomicrobia</taxon>
        <taxon>Methanomicrobiales</taxon>
        <taxon>Methanospirillaceae</taxon>
        <taxon>Methanospirillum</taxon>
    </lineage>
</organism>
<sequence length="51" mass="5546">MQISSGTGLTDIRLGDIFDTNSGLISYIQAIPILFGLKWLNTSSKDLGMNE</sequence>
<proteinExistence type="predicted"/>